<comment type="caution">
    <text evidence="6">The sequence shown here is derived from an EMBL/GenBank/DDBJ whole genome shotgun (WGS) entry which is preliminary data.</text>
</comment>
<dbReference type="PANTHER" id="PTHR43846">
    <property type="entry name" value="UPF0176 PROTEIN YCEA"/>
    <property type="match status" value="1"/>
</dbReference>
<dbReference type="SUPFAM" id="SSF52821">
    <property type="entry name" value="Rhodanese/Cell cycle control phosphatase"/>
    <property type="match status" value="1"/>
</dbReference>
<gene>
    <name evidence="4" type="primary">trhO</name>
    <name evidence="6" type="ORF">BZG01_04245</name>
</gene>
<dbReference type="PANTHER" id="PTHR43846:SF1">
    <property type="entry name" value="TRNA URIDINE(34) HYDROXYLASE"/>
    <property type="match status" value="1"/>
</dbReference>
<dbReference type="GO" id="GO:0016705">
    <property type="term" value="F:oxidoreductase activity, acting on paired donors, with incorporation or reduction of molecular oxygen"/>
    <property type="evidence" value="ECO:0007669"/>
    <property type="project" value="UniProtKB-UniRule"/>
</dbReference>
<comment type="function">
    <text evidence="3">Catalyzes oxygen-dependent 5-hydroxyuridine (ho5U) modification at position 34 in tRNAs, the first step in 5-carboxymethoxyuridine (cmo5U) biosynthesis. May be part of an alternate pathway, which is able to bypass cmo5U biogenesis in a subset of tRNAs under aerobic conditions.</text>
</comment>
<dbReference type="Gene3D" id="3.30.70.100">
    <property type="match status" value="1"/>
</dbReference>
<dbReference type="EMBL" id="MVDE01000004">
    <property type="protein sequence ID" value="PKQ68431.1"/>
    <property type="molecule type" value="Genomic_DNA"/>
</dbReference>
<evidence type="ECO:0000259" key="5">
    <source>
        <dbReference type="PROSITE" id="PS50206"/>
    </source>
</evidence>
<dbReference type="Pfam" id="PF17773">
    <property type="entry name" value="UPF0176_N"/>
    <property type="match status" value="1"/>
</dbReference>
<dbReference type="GO" id="GO:0006400">
    <property type="term" value="P:tRNA modification"/>
    <property type="evidence" value="ECO:0007669"/>
    <property type="project" value="UniProtKB-UniRule"/>
</dbReference>
<comment type="similarity">
    <text evidence="4">Belongs to the TrhO family.</text>
</comment>
<dbReference type="Pfam" id="PF00581">
    <property type="entry name" value="Rhodanese"/>
    <property type="match status" value="1"/>
</dbReference>
<accession>A0A2N3IDN8</accession>
<dbReference type="NCBIfam" id="NF001133">
    <property type="entry name" value="PRK00142.1-1"/>
    <property type="match status" value="1"/>
</dbReference>
<dbReference type="InterPro" id="IPR001763">
    <property type="entry name" value="Rhodanese-like_dom"/>
</dbReference>
<dbReference type="InterPro" id="IPR040503">
    <property type="entry name" value="TRHO_N"/>
</dbReference>
<dbReference type="AlphaFoldDB" id="A0A2N3IDN8"/>
<dbReference type="NCBIfam" id="NF001135">
    <property type="entry name" value="PRK00142.1-3"/>
    <property type="match status" value="1"/>
</dbReference>
<evidence type="ECO:0000313" key="6">
    <source>
        <dbReference type="EMBL" id="PKQ68431.1"/>
    </source>
</evidence>
<keyword evidence="2 4" id="KW-0560">Oxidoreductase</keyword>
<protein>
    <recommendedName>
        <fullName evidence="4">tRNA uridine(34) hydroxylase</fullName>
        <ecNumber evidence="4">1.14.-.-</ecNumber>
    </recommendedName>
    <alternativeName>
        <fullName evidence="4">tRNA hydroxylation protein O</fullName>
    </alternativeName>
</protein>
<dbReference type="CDD" id="cd01518">
    <property type="entry name" value="RHOD_YceA"/>
    <property type="match status" value="1"/>
</dbReference>
<name>A0A2N3IDN8_9BACT</name>
<evidence type="ECO:0000313" key="7">
    <source>
        <dbReference type="Proteomes" id="UP000233618"/>
    </source>
</evidence>
<keyword evidence="1 4" id="KW-0819">tRNA processing</keyword>
<evidence type="ECO:0000256" key="4">
    <source>
        <dbReference type="HAMAP-Rule" id="MF_00469"/>
    </source>
</evidence>
<dbReference type="EC" id="1.14.-.-" evidence="4"/>
<dbReference type="InterPro" id="IPR022111">
    <property type="entry name" value="Rhodanese_C"/>
</dbReference>
<dbReference type="PROSITE" id="PS50206">
    <property type="entry name" value="RHODANESE_3"/>
    <property type="match status" value="1"/>
</dbReference>
<dbReference type="SMART" id="SM00450">
    <property type="entry name" value="RHOD"/>
    <property type="match status" value="1"/>
</dbReference>
<sequence>MLLHNKLSKEELKKQLENENFSRKTFSFYRYVIIENPQEFRDKLYQKWFELKGKGRIYIAREGINAQMSMPEHHLEEFFSYLNSLPELQDMPIKWAVEDDGKSFYKLIVKLRPKIVADGLNDNAFDVTNVGNHLSPLEFHEQVSDPGTIVVDMRNHYESEVGHFENAICPDADTFREEIDIVVDNLKDKKDQKVLLYCTGGIRCEKASAYLKHHGFEDVNQLHGGIIAYAQEIKQLGLESKFRGKNFVFDERLGESINEEVIAKCHQCGKACDTHTNCANNDCHLLFIQCGECRDHYKGCCTDECAEIIQLPLEERILLRSKFHHKYSKSQIYRQRIRPKLNQLQIRNDKL</sequence>
<organism evidence="6 7">
    <name type="scientific">Labilibaculum manganireducens</name>
    <dbReference type="NCBI Taxonomy" id="1940525"/>
    <lineage>
        <taxon>Bacteria</taxon>
        <taxon>Pseudomonadati</taxon>
        <taxon>Bacteroidota</taxon>
        <taxon>Bacteroidia</taxon>
        <taxon>Marinilabiliales</taxon>
        <taxon>Marinifilaceae</taxon>
        <taxon>Labilibaculum</taxon>
    </lineage>
</organism>
<comment type="catalytic activity">
    <reaction evidence="4">
        <text>uridine(34) in tRNA + AH2 + O2 = 5-hydroxyuridine(34) in tRNA + A + H2O</text>
        <dbReference type="Rhea" id="RHEA:64224"/>
        <dbReference type="Rhea" id="RHEA-COMP:11727"/>
        <dbReference type="Rhea" id="RHEA-COMP:13381"/>
        <dbReference type="ChEBI" id="CHEBI:13193"/>
        <dbReference type="ChEBI" id="CHEBI:15377"/>
        <dbReference type="ChEBI" id="CHEBI:15379"/>
        <dbReference type="ChEBI" id="CHEBI:17499"/>
        <dbReference type="ChEBI" id="CHEBI:65315"/>
        <dbReference type="ChEBI" id="CHEBI:136877"/>
    </reaction>
</comment>
<dbReference type="InterPro" id="IPR036873">
    <property type="entry name" value="Rhodanese-like_dom_sf"/>
</dbReference>
<evidence type="ECO:0000256" key="3">
    <source>
        <dbReference type="ARBA" id="ARBA00045625"/>
    </source>
</evidence>
<dbReference type="RefSeq" id="WP_101308591.1">
    <property type="nucleotide sequence ID" value="NZ_CAXXEE010000003.1"/>
</dbReference>
<evidence type="ECO:0000256" key="1">
    <source>
        <dbReference type="ARBA" id="ARBA00022694"/>
    </source>
</evidence>
<feature type="domain" description="Rhodanese" evidence="5">
    <location>
        <begin position="144"/>
        <end position="238"/>
    </location>
</feature>
<proteinExistence type="inferred from homology"/>
<evidence type="ECO:0000256" key="2">
    <source>
        <dbReference type="ARBA" id="ARBA00023002"/>
    </source>
</evidence>
<dbReference type="HAMAP" id="MF_00469">
    <property type="entry name" value="TrhO"/>
    <property type="match status" value="1"/>
</dbReference>
<dbReference type="Gene3D" id="3.40.250.10">
    <property type="entry name" value="Rhodanese-like domain"/>
    <property type="match status" value="1"/>
</dbReference>
<reference evidence="6 7" key="1">
    <citation type="journal article" date="2017" name="Front. Microbiol.">
        <title>Labilibaculum manganireducens gen. nov., sp. nov. and Labilibaculum filiforme sp. nov., Novel Bacteroidetes Isolated from Subsurface Sediments of the Baltic Sea.</title>
        <authorList>
            <person name="Vandieken V."/>
            <person name="Marshall I.P."/>
            <person name="Niemann H."/>
            <person name="Engelen B."/>
            <person name="Cypionka H."/>
        </authorList>
    </citation>
    <scope>NUCLEOTIDE SEQUENCE [LARGE SCALE GENOMIC DNA]</scope>
    <source>
        <strain evidence="6 7">59.10-2M</strain>
    </source>
</reference>
<keyword evidence="7" id="KW-1185">Reference proteome</keyword>
<dbReference type="Proteomes" id="UP000233618">
    <property type="component" value="Unassembled WGS sequence"/>
</dbReference>
<dbReference type="Pfam" id="PF12368">
    <property type="entry name" value="Rhodanese_C"/>
    <property type="match status" value="1"/>
</dbReference>
<dbReference type="InterPro" id="IPR020936">
    <property type="entry name" value="TrhO"/>
</dbReference>